<evidence type="ECO:0000313" key="3">
    <source>
        <dbReference type="Proteomes" id="UP000298416"/>
    </source>
</evidence>
<dbReference type="AlphaFoldDB" id="A0A8X8ZKQ5"/>
<evidence type="ECO:0000313" key="2">
    <source>
        <dbReference type="EMBL" id="KAG6407519.1"/>
    </source>
</evidence>
<sequence length="74" mass="8584">MSSEPLLNYEPPQLNFQFYMSTPVSESLVMFVVMLIIKMIKKLVSDSVEDWIVKTLLHIVMYVLFGRKENTGLT</sequence>
<dbReference type="EMBL" id="PNBA02000011">
    <property type="protein sequence ID" value="KAG6407519.1"/>
    <property type="molecule type" value="Genomic_DNA"/>
</dbReference>
<keyword evidence="3" id="KW-1185">Reference proteome</keyword>
<keyword evidence="1" id="KW-1133">Transmembrane helix</keyword>
<evidence type="ECO:0000256" key="1">
    <source>
        <dbReference type="SAM" id="Phobius"/>
    </source>
</evidence>
<dbReference type="Proteomes" id="UP000298416">
    <property type="component" value="Unassembled WGS sequence"/>
</dbReference>
<organism evidence="2">
    <name type="scientific">Salvia splendens</name>
    <name type="common">Scarlet sage</name>
    <dbReference type="NCBI Taxonomy" id="180675"/>
    <lineage>
        <taxon>Eukaryota</taxon>
        <taxon>Viridiplantae</taxon>
        <taxon>Streptophyta</taxon>
        <taxon>Embryophyta</taxon>
        <taxon>Tracheophyta</taxon>
        <taxon>Spermatophyta</taxon>
        <taxon>Magnoliopsida</taxon>
        <taxon>eudicotyledons</taxon>
        <taxon>Gunneridae</taxon>
        <taxon>Pentapetalae</taxon>
        <taxon>asterids</taxon>
        <taxon>lamiids</taxon>
        <taxon>Lamiales</taxon>
        <taxon>Lamiaceae</taxon>
        <taxon>Nepetoideae</taxon>
        <taxon>Mentheae</taxon>
        <taxon>Salviinae</taxon>
        <taxon>Salvia</taxon>
        <taxon>Salvia subgen. Calosphace</taxon>
        <taxon>core Calosphace</taxon>
    </lineage>
</organism>
<name>A0A8X8ZKQ5_SALSN</name>
<proteinExistence type="predicted"/>
<reference evidence="2" key="1">
    <citation type="submission" date="2018-01" db="EMBL/GenBank/DDBJ databases">
        <authorList>
            <person name="Mao J.F."/>
        </authorList>
    </citation>
    <scope>NUCLEOTIDE SEQUENCE</scope>
    <source>
        <strain evidence="2">Huo1</strain>
        <tissue evidence="2">Leaf</tissue>
    </source>
</reference>
<feature type="transmembrane region" description="Helical" evidence="1">
    <location>
        <begin position="16"/>
        <end position="37"/>
    </location>
</feature>
<comment type="caution">
    <text evidence="2">The sequence shown here is derived from an EMBL/GenBank/DDBJ whole genome shotgun (WGS) entry which is preliminary data.</text>
</comment>
<keyword evidence="1" id="KW-0472">Membrane</keyword>
<gene>
    <name evidence="2" type="ORF">SASPL_130511</name>
</gene>
<keyword evidence="1" id="KW-0812">Transmembrane</keyword>
<protein>
    <submittedName>
        <fullName evidence="2">Uncharacterized protein</fullName>
    </submittedName>
</protein>
<reference evidence="2" key="2">
    <citation type="submission" date="2020-08" db="EMBL/GenBank/DDBJ databases">
        <title>Plant Genome Project.</title>
        <authorList>
            <person name="Zhang R.-G."/>
        </authorList>
    </citation>
    <scope>NUCLEOTIDE SEQUENCE</scope>
    <source>
        <strain evidence="2">Huo1</strain>
        <tissue evidence="2">Leaf</tissue>
    </source>
</reference>
<accession>A0A8X8ZKQ5</accession>